<feature type="region of interest" description="Disordered" evidence="2">
    <location>
        <begin position="1271"/>
        <end position="1295"/>
    </location>
</feature>
<dbReference type="Ensembl" id="ENSDLAT00005024477.2">
    <property type="protein sequence ID" value="ENSDLAP00005022864.2"/>
    <property type="gene ID" value="ENSDLAG00005010525.2"/>
</dbReference>
<feature type="region of interest" description="Disordered" evidence="2">
    <location>
        <begin position="49"/>
        <end position="153"/>
    </location>
</feature>
<reference evidence="4" key="2">
    <citation type="submission" date="2025-09" db="UniProtKB">
        <authorList>
            <consortium name="Ensembl"/>
        </authorList>
    </citation>
    <scope>IDENTIFICATION</scope>
</reference>
<feature type="region of interest" description="Disordered" evidence="2">
    <location>
        <begin position="971"/>
        <end position="996"/>
    </location>
</feature>
<keyword evidence="5" id="KW-1185">Reference proteome</keyword>
<gene>
    <name evidence="4" type="primary">prr14</name>
</gene>
<feature type="compositionally biased region" description="Basic residues" evidence="2">
    <location>
        <begin position="712"/>
        <end position="726"/>
    </location>
</feature>
<feature type="compositionally biased region" description="Polar residues" evidence="2">
    <location>
        <begin position="792"/>
        <end position="802"/>
    </location>
</feature>
<dbReference type="Proteomes" id="UP000694389">
    <property type="component" value="Unassembled WGS sequence"/>
</dbReference>
<feature type="region of interest" description="Disordered" evidence="2">
    <location>
        <begin position="1072"/>
        <end position="1096"/>
    </location>
</feature>
<dbReference type="GeneID" id="127355937"/>
<feature type="region of interest" description="Disordered" evidence="2">
    <location>
        <begin position="1113"/>
        <end position="1166"/>
    </location>
</feature>
<feature type="compositionally biased region" description="Low complexity" evidence="2">
    <location>
        <begin position="1078"/>
        <end position="1096"/>
    </location>
</feature>
<feature type="compositionally biased region" description="Low complexity" evidence="2">
    <location>
        <begin position="1113"/>
        <end position="1123"/>
    </location>
</feature>
<protein>
    <submittedName>
        <fullName evidence="4">Proline rich 14</fullName>
    </submittedName>
</protein>
<feature type="compositionally biased region" description="Polar residues" evidence="2">
    <location>
        <begin position="266"/>
        <end position="285"/>
    </location>
</feature>
<dbReference type="Pfam" id="PF15386">
    <property type="entry name" value="Tantalus"/>
    <property type="match status" value="1"/>
</dbReference>
<feature type="region of interest" description="Disordered" evidence="2">
    <location>
        <begin position="690"/>
        <end position="802"/>
    </location>
</feature>
<feature type="region of interest" description="Disordered" evidence="2">
    <location>
        <begin position="881"/>
        <end position="908"/>
    </location>
</feature>
<dbReference type="RefSeq" id="XP_051243228.1">
    <property type="nucleotide sequence ID" value="XM_051387268.1"/>
</dbReference>
<dbReference type="CTD" id="78994"/>
<reference evidence="4" key="1">
    <citation type="submission" date="2025-08" db="UniProtKB">
        <authorList>
            <consortium name="Ensembl"/>
        </authorList>
    </citation>
    <scope>IDENTIFICATION</scope>
</reference>
<dbReference type="PANTHER" id="PTHR14522:SF2">
    <property type="entry name" value="PROLINE-RICH PROTEIN 14"/>
    <property type="match status" value="1"/>
</dbReference>
<dbReference type="InterPro" id="IPR028149">
    <property type="entry name" value="Tantalus-like"/>
</dbReference>
<feature type="compositionally biased region" description="Basic and acidic residues" evidence="2">
    <location>
        <begin position="1154"/>
        <end position="1166"/>
    </location>
</feature>
<name>A0A8C4EQV4_DICLA</name>
<feature type="compositionally biased region" description="Basic and acidic residues" evidence="2">
    <location>
        <begin position="109"/>
        <end position="120"/>
    </location>
</feature>
<feature type="compositionally biased region" description="Basic and acidic residues" evidence="2">
    <location>
        <begin position="435"/>
        <end position="444"/>
    </location>
</feature>
<feature type="region of interest" description="Disordered" evidence="2">
    <location>
        <begin position="244"/>
        <end position="285"/>
    </location>
</feature>
<evidence type="ECO:0000313" key="5">
    <source>
        <dbReference type="Proteomes" id="UP000694389"/>
    </source>
</evidence>
<evidence type="ECO:0000256" key="1">
    <source>
        <dbReference type="ARBA" id="ARBA00022553"/>
    </source>
</evidence>
<feature type="region of interest" description="Disordered" evidence="2">
    <location>
        <begin position="407"/>
        <end position="467"/>
    </location>
</feature>
<dbReference type="RefSeq" id="XP_051243227.1">
    <property type="nucleotide sequence ID" value="XM_051387267.1"/>
</dbReference>
<proteinExistence type="predicted"/>
<organism evidence="4 5">
    <name type="scientific">Dicentrarchus labrax</name>
    <name type="common">European seabass</name>
    <name type="synonym">Morone labrax</name>
    <dbReference type="NCBI Taxonomy" id="13489"/>
    <lineage>
        <taxon>Eukaryota</taxon>
        <taxon>Metazoa</taxon>
        <taxon>Chordata</taxon>
        <taxon>Craniata</taxon>
        <taxon>Vertebrata</taxon>
        <taxon>Euteleostomi</taxon>
        <taxon>Actinopterygii</taxon>
        <taxon>Neopterygii</taxon>
        <taxon>Teleostei</taxon>
        <taxon>Neoteleostei</taxon>
        <taxon>Acanthomorphata</taxon>
        <taxon>Eupercaria</taxon>
        <taxon>Moronidae</taxon>
        <taxon>Dicentrarchus</taxon>
    </lineage>
</organism>
<feature type="compositionally biased region" description="Low complexity" evidence="2">
    <location>
        <begin position="730"/>
        <end position="749"/>
    </location>
</feature>
<dbReference type="PANTHER" id="PTHR14522">
    <property type="entry name" value="EMO2-RELATED"/>
    <property type="match status" value="1"/>
</dbReference>
<feature type="region of interest" description="Disordered" evidence="2">
    <location>
        <begin position="639"/>
        <end position="662"/>
    </location>
</feature>
<accession>A0A8C4EQV4</accession>
<dbReference type="GeneTree" id="ENSGT00520000055626"/>
<keyword evidence="1" id="KW-0597">Phosphoprotein</keyword>
<evidence type="ECO:0000256" key="2">
    <source>
        <dbReference type="SAM" id="MobiDB-lite"/>
    </source>
</evidence>
<feature type="domain" description="Tantalus-like" evidence="3">
    <location>
        <begin position="1195"/>
        <end position="1252"/>
    </location>
</feature>
<feature type="compositionally biased region" description="Polar residues" evidence="2">
    <location>
        <begin position="445"/>
        <end position="456"/>
    </location>
</feature>
<evidence type="ECO:0000259" key="3">
    <source>
        <dbReference type="Pfam" id="PF15386"/>
    </source>
</evidence>
<sequence length="1331" mass="146673">MLTYPSDPLPQIVCPMDEDAIPPNRFYSVPPHSEPPPPLLPLYSITPSCVNDGISAHRRSGRIQGIRGQTPKKQSNTDIGAVQKPSRQNPSPSKTKRASGSMVQVSESKQPRVESTHETQNEDGFEFSFAAERQNRQTDQKSPPKRPSVYAAENVAEQFSDKTAENLDTMKSDMDTCGGLAVGHTVESASAPKGWVIGPLFQSLKSKMASFTEIVMSPVKLFRANSPPPSMEQPYKLNECELQADGTSDVESSEPNDRFNSEEQIENGNRNAEANQQSLSELEDVQNSKTVSIKYSKKLSFDGELSPHGSEQADECAITQKETNIPDSVPFQYSPLPCIVSEKVSESGESIFRSSILLQPSVNASASHESTLKISRAVEKQKGKLAARLKPLPRRCTGNRKKVTSVTLTSEVRKEDSDPVVIDEQVSRMNSVQSHKADSGDTDKTPPSSSVCSAQPDTDCPQWDGDDDGRKRESCDLVCQSLQTKLNDSTNGQTLNPTLDSQQLDRQLNPETYSAGRAKRELKLDCHFQDFVKRKRLTADKCTKDTKKREFLNVDSDGGVLRELRPLRKEVVLTNSIVDEEETLRPARKRPAVSTRANKKGAGGQEMLAMINEAVMSTQTESSSDAMLVCSLENSSVVSENYRKSSSSSKVKPSGSCKRLKTRTGLAKPDVIIDNSMDLETTIAITSTKQAEQEPLSEVPVHSDINQLQSTRKCRTTNKKPLKRKSSNQVSAATESDSTVVSTSSALSVEPLEVAPTDCHTSPNDQKEEGGKTELNQTSKRPKKGCRGAVKSSASGGSQETKQCAHNLHLITKEKQSQEGKLSMDPVYFEMTPFESNHQPGPSTSQPHSDCSVQLNNVVEDVDEKATVPVADEVFAPDADASNHSSIGVSRLRSSARRVKPRRTDNQRRKCRVLHRMTRKGEEMTNSVTMDDADLATAATRSSGKGLSLRLLRSYSCPEIPSLRALDTPWTPLHSPHPSRSHTPHQHQSSHTPFVHHTHKSLRRARRHTVCSVEVEREIAPLCLRKEVYPSRRSLPYDGVTQNMSPSTSLSALASCFLSSPLAFLSKKVDSRGGAAASPGTSSYVSSPTSSSSTYPLSPSTWRLSGFLQRADSSSATLDSSSSGIPLECERRQQSEEEDDGEDTSSSSQEFEDVGMREEKALSDSEIKVVQKHEERGKVSSIRIRKTLPKPQNNLTPMGLPKPVRLKKKEFSLEEIYTNKNFSKPPESRLETIFEVPLNRRNGSESWFGQRRVKRFLEFLEVGEARKPKKPLVGVGKAGISSSRTRRGGFPKDEPSLSVQDLDSILCAKLDQLNLWLIHDQKDSCQVPLTC</sequence>
<evidence type="ECO:0000313" key="4">
    <source>
        <dbReference type="Ensembl" id="ENSDLAP00005022864.2"/>
    </source>
</evidence>
<dbReference type="InterPro" id="IPR026320">
    <property type="entry name" value="PRR14"/>
</dbReference>
<feature type="compositionally biased region" description="Low complexity" evidence="2">
    <location>
        <begin position="639"/>
        <end position="656"/>
    </location>
</feature>